<feature type="non-terminal residue" evidence="2">
    <location>
        <position position="1"/>
    </location>
</feature>
<name>A0A4Q9VZ69_STALU</name>
<proteinExistence type="predicted"/>
<dbReference type="Pfam" id="PF12146">
    <property type="entry name" value="Hydrolase_4"/>
    <property type="match status" value="1"/>
</dbReference>
<gene>
    <name evidence="2" type="ORF">EQ812_14850</name>
</gene>
<dbReference type="RefSeq" id="WP_338154270.1">
    <property type="nucleotide sequence ID" value="NZ_SCHB01000481.1"/>
</dbReference>
<feature type="non-terminal residue" evidence="2">
    <location>
        <position position="127"/>
    </location>
</feature>
<sequence>AGLSLGGVFALKLSLNRDVKGIITMCAPMDGKTEDTIYDGFLDYARNFKKYEGKDQETIDKEMKDFHPTETLKELSETLLRGKEQVDEVIEPILVIQAEQDKMIDPQSANYIYEHVDSDEKDIKWYH</sequence>
<comment type="caution">
    <text evidence="2">The sequence shown here is derived from an EMBL/GenBank/DDBJ whole genome shotgun (WGS) entry which is preliminary data.</text>
</comment>
<accession>A0A4Q9VZ69</accession>
<dbReference type="InterPro" id="IPR029058">
    <property type="entry name" value="AB_hydrolase_fold"/>
</dbReference>
<protein>
    <submittedName>
        <fullName evidence="2">Carboxylesterase</fullName>
    </submittedName>
</protein>
<evidence type="ECO:0000313" key="2">
    <source>
        <dbReference type="EMBL" id="TBW67586.1"/>
    </source>
</evidence>
<evidence type="ECO:0000259" key="1">
    <source>
        <dbReference type="Pfam" id="PF12146"/>
    </source>
</evidence>
<dbReference type="SUPFAM" id="SSF53474">
    <property type="entry name" value="alpha/beta-Hydrolases"/>
    <property type="match status" value="1"/>
</dbReference>
<dbReference type="EMBL" id="SCHB01000481">
    <property type="protein sequence ID" value="TBW67586.1"/>
    <property type="molecule type" value="Genomic_DNA"/>
</dbReference>
<dbReference type="InterPro" id="IPR022742">
    <property type="entry name" value="Hydrolase_4"/>
</dbReference>
<organism evidence="2 3">
    <name type="scientific">Staphylococcus lugdunensis</name>
    <dbReference type="NCBI Taxonomy" id="28035"/>
    <lineage>
        <taxon>Bacteria</taxon>
        <taxon>Bacillati</taxon>
        <taxon>Bacillota</taxon>
        <taxon>Bacilli</taxon>
        <taxon>Bacillales</taxon>
        <taxon>Staphylococcaceae</taxon>
        <taxon>Staphylococcus</taxon>
    </lineage>
</organism>
<dbReference type="Gene3D" id="3.40.50.1820">
    <property type="entry name" value="alpha/beta hydrolase"/>
    <property type="match status" value="1"/>
</dbReference>
<dbReference type="Proteomes" id="UP000293637">
    <property type="component" value="Unassembled WGS sequence"/>
</dbReference>
<evidence type="ECO:0000313" key="3">
    <source>
        <dbReference type="Proteomes" id="UP000293637"/>
    </source>
</evidence>
<dbReference type="AlphaFoldDB" id="A0A4Q9VZ69"/>
<feature type="domain" description="Serine aminopeptidase S33" evidence="1">
    <location>
        <begin position="61"/>
        <end position="127"/>
    </location>
</feature>
<reference evidence="2 3" key="1">
    <citation type="journal article" date="2019" name="Sci. Transl. Med.">
        <title>Quorum sensing between bacterial species on the skin protects against epidermal injury in atopic dermatitis.</title>
        <authorList>
            <person name="Williams M.R."/>
        </authorList>
    </citation>
    <scope>NUCLEOTIDE SEQUENCE [LARGE SCALE GENOMIC DNA]</scope>
    <source>
        <strain evidence="2 3">E7</strain>
    </source>
</reference>